<gene>
    <name evidence="1" type="ORF">DF185_05035</name>
</gene>
<protein>
    <submittedName>
        <fullName evidence="1">Zinc-binding protein</fullName>
    </submittedName>
</protein>
<dbReference type="Proteomes" id="UP000248079">
    <property type="component" value="Unassembled WGS sequence"/>
</dbReference>
<name>A0A2V3ZZG0_9BACT</name>
<evidence type="ECO:0000313" key="1">
    <source>
        <dbReference type="EMBL" id="PXY02015.1"/>
    </source>
</evidence>
<dbReference type="Pfam" id="PF08859">
    <property type="entry name" value="DGC"/>
    <property type="match status" value="1"/>
</dbReference>
<evidence type="ECO:0000313" key="2">
    <source>
        <dbReference type="Proteomes" id="UP000248079"/>
    </source>
</evidence>
<dbReference type="InterPro" id="IPR014958">
    <property type="entry name" value="DGC"/>
</dbReference>
<dbReference type="AlphaFoldDB" id="A0A2V3ZZG0"/>
<reference evidence="1 2" key="1">
    <citation type="submission" date="2018-05" db="EMBL/GenBank/DDBJ databases">
        <title>Marinifilum breve JC075T sp. nov., a marine bacterium isolated from Yongle Blue Hole in the South China Sea.</title>
        <authorList>
            <person name="Fu T."/>
        </authorList>
    </citation>
    <scope>NUCLEOTIDE SEQUENCE [LARGE SCALE GENOMIC DNA]</scope>
    <source>
        <strain evidence="1 2">JC075</strain>
    </source>
</reference>
<proteinExistence type="predicted"/>
<dbReference type="OrthoDB" id="2111735at2"/>
<comment type="caution">
    <text evidence="1">The sequence shown here is derived from an EMBL/GenBank/DDBJ whole genome shotgun (WGS) entry which is preliminary data.</text>
</comment>
<dbReference type="EMBL" id="QFLI01000002">
    <property type="protein sequence ID" value="PXY02015.1"/>
    <property type="molecule type" value="Genomic_DNA"/>
</dbReference>
<accession>A0A2V3ZZG0</accession>
<keyword evidence="2" id="KW-1185">Reference proteome</keyword>
<organism evidence="1 2">
    <name type="scientific">Marinifilum breve</name>
    <dbReference type="NCBI Taxonomy" id="2184082"/>
    <lineage>
        <taxon>Bacteria</taxon>
        <taxon>Pseudomonadati</taxon>
        <taxon>Bacteroidota</taxon>
        <taxon>Bacteroidia</taxon>
        <taxon>Marinilabiliales</taxon>
        <taxon>Marinifilaceae</taxon>
    </lineage>
</organism>
<dbReference type="RefSeq" id="WP_110359649.1">
    <property type="nucleotide sequence ID" value="NZ_QFLI01000002.1"/>
</dbReference>
<sequence length="122" mass="13150">MENKSCTCGSDANKIVMACSGAADVGLISDKVARALKLSGERNMSCLALVGAGIEKSIEGFRTKDLLVIDGCPMACGKKMMEERKIENYKHLVITEQGFKKGESPATDENVKKIFDIAVANY</sequence>